<sequence>MSDGEYSRAAYVEEPALPTLETLERKTAAVQEIRDIYDRNGWECKNWHIALFYMFSEEDLAELRRYPEAARRYGDAAELFGTLRTYSLLTSILPAILSRMEK</sequence>
<dbReference type="EMBL" id="JANJQO010001171">
    <property type="protein sequence ID" value="KAJ2972326.1"/>
    <property type="molecule type" value="Genomic_DNA"/>
</dbReference>
<accession>A0ACC1N1G0</accession>
<keyword evidence="2" id="KW-1185">Reference proteome</keyword>
<gene>
    <name evidence="1" type="ORF">NQ176_g7223</name>
</gene>
<name>A0ACC1N1G0_9HYPO</name>
<protein>
    <submittedName>
        <fullName evidence="1">Uncharacterized protein</fullName>
    </submittedName>
</protein>
<dbReference type="Proteomes" id="UP001143910">
    <property type="component" value="Unassembled WGS sequence"/>
</dbReference>
<evidence type="ECO:0000313" key="1">
    <source>
        <dbReference type="EMBL" id="KAJ2972326.1"/>
    </source>
</evidence>
<reference evidence="1" key="1">
    <citation type="submission" date="2022-08" db="EMBL/GenBank/DDBJ databases">
        <title>Genome Sequence of Lecanicillium fungicola.</title>
        <authorList>
            <person name="Buettner E."/>
        </authorList>
    </citation>
    <scope>NUCLEOTIDE SEQUENCE</scope>
    <source>
        <strain evidence="1">Babe33</strain>
    </source>
</reference>
<comment type="caution">
    <text evidence="1">The sequence shown here is derived from an EMBL/GenBank/DDBJ whole genome shotgun (WGS) entry which is preliminary data.</text>
</comment>
<proteinExistence type="predicted"/>
<organism evidence="1 2">
    <name type="scientific">Zarea fungicola</name>
    <dbReference type="NCBI Taxonomy" id="93591"/>
    <lineage>
        <taxon>Eukaryota</taxon>
        <taxon>Fungi</taxon>
        <taxon>Dikarya</taxon>
        <taxon>Ascomycota</taxon>
        <taxon>Pezizomycotina</taxon>
        <taxon>Sordariomycetes</taxon>
        <taxon>Hypocreomycetidae</taxon>
        <taxon>Hypocreales</taxon>
        <taxon>Cordycipitaceae</taxon>
        <taxon>Zarea</taxon>
    </lineage>
</organism>
<evidence type="ECO:0000313" key="2">
    <source>
        <dbReference type="Proteomes" id="UP001143910"/>
    </source>
</evidence>